<sequence length="135" mass="16107">MSFLVRFLSFVVFFILRMSFYYSNLQLQSNLDSWVIVRFVYPLFLLTIFSFSFPFSLIFMRQVIKSRESCFNEIRLYLFFILDVGSGVDPCCAGGDESFPKVIFIFGWFFCLQKALFSSYYFHCLNFPPHYLKQI</sequence>
<evidence type="ECO:0000313" key="2">
    <source>
        <dbReference type="Proteomes" id="UP001497535"/>
    </source>
</evidence>
<proteinExistence type="predicted"/>
<comment type="caution">
    <text evidence="1">The sequence shown here is derived from an EMBL/GenBank/DDBJ whole genome shotgun (WGS) entry which is preliminary data.</text>
</comment>
<gene>
    <name evidence="1" type="ORF">MENTE1834_LOCUS43204</name>
</gene>
<name>A0ACB1ATJ7_MELEN</name>
<keyword evidence="2" id="KW-1185">Reference proteome</keyword>
<reference evidence="1" key="1">
    <citation type="submission" date="2023-11" db="EMBL/GenBank/DDBJ databases">
        <authorList>
            <person name="Poullet M."/>
        </authorList>
    </citation>
    <scope>NUCLEOTIDE SEQUENCE</scope>
    <source>
        <strain evidence="1">E1834</strain>
    </source>
</reference>
<accession>A0ACB1ATJ7</accession>
<dbReference type="Proteomes" id="UP001497535">
    <property type="component" value="Unassembled WGS sequence"/>
</dbReference>
<evidence type="ECO:0000313" key="1">
    <source>
        <dbReference type="EMBL" id="CAK5105305.1"/>
    </source>
</evidence>
<dbReference type="EMBL" id="CAVMJV010000120">
    <property type="protein sequence ID" value="CAK5105305.1"/>
    <property type="molecule type" value="Genomic_DNA"/>
</dbReference>
<protein>
    <submittedName>
        <fullName evidence="1">Uncharacterized protein</fullName>
    </submittedName>
</protein>
<organism evidence="1 2">
    <name type="scientific">Meloidogyne enterolobii</name>
    <name type="common">Root-knot nematode worm</name>
    <name type="synonym">Meloidogyne mayaguensis</name>
    <dbReference type="NCBI Taxonomy" id="390850"/>
    <lineage>
        <taxon>Eukaryota</taxon>
        <taxon>Metazoa</taxon>
        <taxon>Ecdysozoa</taxon>
        <taxon>Nematoda</taxon>
        <taxon>Chromadorea</taxon>
        <taxon>Rhabditida</taxon>
        <taxon>Tylenchina</taxon>
        <taxon>Tylenchomorpha</taxon>
        <taxon>Tylenchoidea</taxon>
        <taxon>Meloidogynidae</taxon>
        <taxon>Meloidogyninae</taxon>
        <taxon>Meloidogyne</taxon>
    </lineage>
</organism>